<evidence type="ECO:0000313" key="3">
    <source>
        <dbReference type="Proteomes" id="UP000593567"/>
    </source>
</evidence>
<comment type="caution">
    <text evidence="2">The sequence shown here is derived from an EMBL/GenBank/DDBJ whole genome shotgun (WGS) entry which is preliminary data.</text>
</comment>
<dbReference type="AlphaFoldDB" id="A0A7J7K6Y2"/>
<gene>
    <name evidence="2" type="ORF">EB796_007298</name>
</gene>
<evidence type="ECO:0000313" key="2">
    <source>
        <dbReference type="EMBL" id="KAF6034389.1"/>
    </source>
</evidence>
<feature type="compositionally biased region" description="Polar residues" evidence="1">
    <location>
        <begin position="1"/>
        <end position="17"/>
    </location>
</feature>
<dbReference type="Proteomes" id="UP000593567">
    <property type="component" value="Unassembled WGS sequence"/>
</dbReference>
<keyword evidence="3" id="KW-1185">Reference proteome</keyword>
<evidence type="ECO:0000256" key="1">
    <source>
        <dbReference type="SAM" id="MobiDB-lite"/>
    </source>
</evidence>
<sequence>MDSTMHKINTIRNNKNSKSGKDCHYADLGETLIEHERAIHKLSTEISTVKVMADNKQCAATIVQKMTRNMAARREEINTILDAIRQHSAHRV</sequence>
<reference evidence="2" key="1">
    <citation type="submission" date="2020-06" db="EMBL/GenBank/DDBJ databases">
        <title>Draft genome of Bugula neritina, a colonial animal packing powerful symbionts and potential medicines.</title>
        <authorList>
            <person name="Rayko M."/>
        </authorList>
    </citation>
    <scope>NUCLEOTIDE SEQUENCE [LARGE SCALE GENOMIC DNA]</scope>
    <source>
        <strain evidence="2">Kwan_BN1</strain>
    </source>
</reference>
<feature type="region of interest" description="Disordered" evidence="1">
    <location>
        <begin position="1"/>
        <end position="22"/>
    </location>
</feature>
<protein>
    <submittedName>
        <fullName evidence="2">Uncharacterized protein</fullName>
    </submittedName>
</protein>
<name>A0A7J7K6Y2_BUGNE</name>
<proteinExistence type="predicted"/>
<organism evidence="2 3">
    <name type="scientific">Bugula neritina</name>
    <name type="common">Brown bryozoan</name>
    <name type="synonym">Sertularia neritina</name>
    <dbReference type="NCBI Taxonomy" id="10212"/>
    <lineage>
        <taxon>Eukaryota</taxon>
        <taxon>Metazoa</taxon>
        <taxon>Spiralia</taxon>
        <taxon>Lophotrochozoa</taxon>
        <taxon>Bryozoa</taxon>
        <taxon>Gymnolaemata</taxon>
        <taxon>Cheilostomatida</taxon>
        <taxon>Flustrina</taxon>
        <taxon>Buguloidea</taxon>
        <taxon>Bugulidae</taxon>
        <taxon>Bugula</taxon>
    </lineage>
</organism>
<accession>A0A7J7K6Y2</accession>
<dbReference type="EMBL" id="VXIV02001088">
    <property type="protein sequence ID" value="KAF6034389.1"/>
    <property type="molecule type" value="Genomic_DNA"/>
</dbReference>